<dbReference type="OrthoDB" id="1859199at2759"/>
<evidence type="ECO:0000313" key="3">
    <source>
        <dbReference type="EMBL" id="KAJ0984478.1"/>
    </source>
</evidence>
<dbReference type="PANTHER" id="PTHR47926:SF417">
    <property type="entry name" value="PENTACOTRIPEPTIDE-REPEAT REGION OF PRORP DOMAIN-CONTAINING PROTEIN"/>
    <property type="match status" value="1"/>
</dbReference>
<accession>A0A9D5D3K1</accession>
<evidence type="ECO:0000313" key="4">
    <source>
        <dbReference type="Proteomes" id="UP001085076"/>
    </source>
</evidence>
<dbReference type="InterPro" id="IPR002885">
    <property type="entry name" value="PPR_rpt"/>
</dbReference>
<dbReference type="EMBL" id="JAGGNH010000001">
    <property type="protein sequence ID" value="KAJ0984478.1"/>
    <property type="molecule type" value="Genomic_DNA"/>
</dbReference>
<dbReference type="Pfam" id="PF13041">
    <property type="entry name" value="PPR_2"/>
    <property type="match status" value="2"/>
</dbReference>
<dbReference type="NCBIfam" id="TIGR00756">
    <property type="entry name" value="PPR"/>
    <property type="match status" value="4"/>
</dbReference>
<feature type="repeat" description="PPR" evidence="2">
    <location>
        <begin position="298"/>
        <end position="332"/>
    </location>
</feature>
<dbReference type="InterPro" id="IPR046848">
    <property type="entry name" value="E_motif"/>
</dbReference>
<dbReference type="PANTHER" id="PTHR47926">
    <property type="entry name" value="PENTATRICOPEPTIDE REPEAT-CONTAINING PROTEIN"/>
    <property type="match status" value="1"/>
</dbReference>
<comment type="caution">
    <text evidence="3">The sequence shown here is derived from an EMBL/GenBank/DDBJ whole genome shotgun (WGS) entry which is preliminary data.</text>
</comment>
<protein>
    <recommendedName>
        <fullName evidence="5">Pentatricopeptide repeat-containing protein</fullName>
    </recommendedName>
</protein>
<feature type="repeat" description="PPR" evidence="2">
    <location>
        <begin position="1"/>
        <end position="28"/>
    </location>
</feature>
<dbReference type="FunFam" id="1.25.40.10:FF:000090">
    <property type="entry name" value="Pentatricopeptide repeat-containing protein, chloroplastic"/>
    <property type="match status" value="1"/>
</dbReference>
<sequence>MISGYSQNGHPSESLGMFVLMRKEGLRANQFTYGSVLRACRDLGCIRSGEQIHGCLVKSRFVEDLFVQSALLYLQLKCGSIGDARCLFGRMEHRDLVSWNSVIGGHAVRGLGYNAFELFRSMMRDGMLPDHFTFGNVLTACAGIKNLENVCQVHSFVIKSGYGSHCVVTGSLIDAYAKCKCMTSAKQLYGSMLGHDLVSCTALITGYSQDKNFHVEALELFYNLNQIGVRFDDVILCSMLNICANGALLSLGRQIHACISKNQPDHDVALGNALIDMYAKAGEIENAHRAFDGMRYKNVISWTSLIAAYGKHGYGEGAISLFVQMEDDGFKPNDVTFLSLLSACSHSGLTSKGMDYFQYMVRKYGVHPRAEHYSCVVDLLARGGLIKEAYEFMYSNDIKPTTSIWGAMLGACRTHGNVTLGEAAARYLFHLEPEKSVNYVLLANIYAATGLWENAWKTRKLLDQRSVKKDPGYSLI</sequence>
<evidence type="ECO:0008006" key="5">
    <source>
        <dbReference type="Google" id="ProtNLM"/>
    </source>
</evidence>
<dbReference type="AlphaFoldDB" id="A0A9D5D3K1"/>
<dbReference type="Gene3D" id="1.25.40.10">
    <property type="entry name" value="Tetratricopeptide repeat domain"/>
    <property type="match status" value="3"/>
</dbReference>
<organism evidence="3 4">
    <name type="scientific">Dioscorea zingiberensis</name>
    <dbReference type="NCBI Taxonomy" id="325984"/>
    <lineage>
        <taxon>Eukaryota</taxon>
        <taxon>Viridiplantae</taxon>
        <taxon>Streptophyta</taxon>
        <taxon>Embryophyta</taxon>
        <taxon>Tracheophyta</taxon>
        <taxon>Spermatophyta</taxon>
        <taxon>Magnoliopsida</taxon>
        <taxon>Liliopsida</taxon>
        <taxon>Dioscoreales</taxon>
        <taxon>Dioscoreaceae</taxon>
        <taxon>Dioscorea</taxon>
    </lineage>
</organism>
<dbReference type="Pfam" id="PF01535">
    <property type="entry name" value="PPR"/>
    <property type="match status" value="2"/>
</dbReference>
<dbReference type="Proteomes" id="UP001085076">
    <property type="component" value="Miscellaneous, Linkage group lg01"/>
</dbReference>
<dbReference type="PROSITE" id="PS51375">
    <property type="entry name" value="PPR"/>
    <property type="match status" value="4"/>
</dbReference>
<feature type="repeat" description="PPR" evidence="2">
    <location>
        <begin position="196"/>
        <end position="231"/>
    </location>
</feature>
<dbReference type="InterPro" id="IPR046960">
    <property type="entry name" value="PPR_At4g14850-like_plant"/>
</dbReference>
<keyword evidence="4" id="KW-1185">Reference proteome</keyword>
<keyword evidence="1" id="KW-0677">Repeat</keyword>
<dbReference type="GO" id="GO:0003729">
    <property type="term" value="F:mRNA binding"/>
    <property type="evidence" value="ECO:0007669"/>
    <property type="project" value="UniProtKB-ARBA"/>
</dbReference>
<dbReference type="GO" id="GO:0009451">
    <property type="term" value="P:RNA modification"/>
    <property type="evidence" value="ECO:0007669"/>
    <property type="project" value="InterPro"/>
</dbReference>
<feature type="repeat" description="PPR" evidence="2">
    <location>
        <begin position="95"/>
        <end position="129"/>
    </location>
</feature>
<evidence type="ECO:0000256" key="2">
    <source>
        <dbReference type="PROSITE-ProRule" id="PRU00708"/>
    </source>
</evidence>
<proteinExistence type="predicted"/>
<reference evidence="3" key="2">
    <citation type="journal article" date="2022" name="Hortic Res">
        <title>The genome of Dioscorea zingiberensis sheds light on the biosynthesis, origin and evolution of the medicinally important diosgenin saponins.</title>
        <authorList>
            <person name="Li Y."/>
            <person name="Tan C."/>
            <person name="Li Z."/>
            <person name="Guo J."/>
            <person name="Li S."/>
            <person name="Chen X."/>
            <person name="Wang C."/>
            <person name="Dai X."/>
            <person name="Yang H."/>
            <person name="Song W."/>
            <person name="Hou L."/>
            <person name="Xu J."/>
            <person name="Tong Z."/>
            <person name="Xu A."/>
            <person name="Yuan X."/>
            <person name="Wang W."/>
            <person name="Yang Q."/>
            <person name="Chen L."/>
            <person name="Sun Z."/>
            <person name="Wang K."/>
            <person name="Pan B."/>
            <person name="Chen J."/>
            <person name="Bao Y."/>
            <person name="Liu F."/>
            <person name="Qi X."/>
            <person name="Gang D.R."/>
            <person name="Wen J."/>
            <person name="Li J."/>
        </authorList>
    </citation>
    <scope>NUCLEOTIDE SEQUENCE</scope>
    <source>
        <strain evidence="3">Dzin_1.0</strain>
    </source>
</reference>
<evidence type="ECO:0000256" key="1">
    <source>
        <dbReference type="ARBA" id="ARBA00022737"/>
    </source>
</evidence>
<name>A0A9D5D3K1_9LILI</name>
<dbReference type="Pfam" id="PF20431">
    <property type="entry name" value="E_motif"/>
    <property type="match status" value="1"/>
</dbReference>
<dbReference type="InterPro" id="IPR011990">
    <property type="entry name" value="TPR-like_helical_dom_sf"/>
</dbReference>
<dbReference type="FunFam" id="1.25.40.10:FF:000073">
    <property type="entry name" value="Pentatricopeptide repeat-containing protein chloroplastic"/>
    <property type="match status" value="1"/>
</dbReference>
<gene>
    <name evidence="3" type="ORF">J5N97_002834</name>
</gene>
<reference evidence="3" key="1">
    <citation type="submission" date="2021-03" db="EMBL/GenBank/DDBJ databases">
        <authorList>
            <person name="Li Z."/>
            <person name="Yang C."/>
        </authorList>
    </citation>
    <scope>NUCLEOTIDE SEQUENCE</scope>
    <source>
        <strain evidence="3">Dzin_1.0</strain>
        <tissue evidence="3">Leaf</tissue>
    </source>
</reference>